<proteinExistence type="inferred from homology"/>
<evidence type="ECO:0000256" key="7">
    <source>
        <dbReference type="SAM" id="MobiDB-lite"/>
    </source>
</evidence>
<dbReference type="GO" id="GO:0006900">
    <property type="term" value="P:vesicle budding from membrane"/>
    <property type="evidence" value="ECO:0007669"/>
    <property type="project" value="TreeGrafter"/>
</dbReference>
<evidence type="ECO:0000256" key="4">
    <source>
        <dbReference type="ARBA" id="ARBA00040017"/>
    </source>
</evidence>
<dbReference type="GO" id="GO:0000815">
    <property type="term" value="C:ESCRT III complex"/>
    <property type="evidence" value="ECO:0007669"/>
    <property type="project" value="TreeGrafter"/>
</dbReference>
<protein>
    <recommendedName>
        <fullName evidence="4">Vacuolar-sorting protein SNF7</fullName>
    </recommendedName>
    <alternativeName>
        <fullName evidence="5">Vacuolar protein-sorting-associated protein 32</fullName>
    </alternativeName>
</protein>
<evidence type="ECO:0000256" key="2">
    <source>
        <dbReference type="ARBA" id="ARBA00006190"/>
    </source>
</evidence>
<keyword evidence="9" id="KW-1185">Reference proteome</keyword>
<gene>
    <name evidence="8" type="ORF">Dda_7666</name>
</gene>
<evidence type="ECO:0000313" key="9">
    <source>
        <dbReference type="Proteomes" id="UP001221413"/>
    </source>
</evidence>
<keyword evidence="3" id="KW-0967">Endosome</keyword>
<evidence type="ECO:0000256" key="5">
    <source>
        <dbReference type="ARBA" id="ARBA00042586"/>
    </source>
</evidence>
<dbReference type="Proteomes" id="UP001221413">
    <property type="component" value="Unassembled WGS sequence"/>
</dbReference>
<comment type="similarity">
    <text evidence="2">Belongs to the SNF7 family.</text>
</comment>
<keyword evidence="6" id="KW-0175">Coiled coil</keyword>
<comment type="subcellular location">
    <subcellularLocation>
        <location evidence="1">Endosome</location>
    </subcellularLocation>
</comment>
<reference evidence="8" key="1">
    <citation type="submission" date="2023-01" db="EMBL/GenBank/DDBJ databases">
        <title>The chitinases involved in constricting ring structure development in the nematode-trapping fungus Drechslerella dactyloides.</title>
        <authorList>
            <person name="Wang R."/>
            <person name="Zhang L."/>
            <person name="Tang P."/>
            <person name="Li S."/>
            <person name="Liang L."/>
        </authorList>
    </citation>
    <scope>NUCLEOTIDE SEQUENCE</scope>
    <source>
        <strain evidence="8">YMF1.00031</strain>
    </source>
</reference>
<dbReference type="Pfam" id="PF03357">
    <property type="entry name" value="Snf7"/>
    <property type="match status" value="1"/>
</dbReference>
<name>A0AAD6IWX6_DREDA</name>
<feature type="compositionally biased region" description="Polar residues" evidence="7">
    <location>
        <begin position="197"/>
        <end position="207"/>
    </location>
</feature>
<evidence type="ECO:0000313" key="8">
    <source>
        <dbReference type="EMBL" id="KAJ6257877.1"/>
    </source>
</evidence>
<dbReference type="GO" id="GO:0032511">
    <property type="term" value="P:late endosome to vacuole transport via multivesicular body sorting pathway"/>
    <property type="evidence" value="ECO:0007669"/>
    <property type="project" value="TreeGrafter"/>
</dbReference>
<dbReference type="PANTHER" id="PTHR22761">
    <property type="entry name" value="CHARGED MULTIVESICULAR BODY PROTEIN"/>
    <property type="match status" value="1"/>
</dbReference>
<sequence>MSWFNGAWFGGGQSRSDGPKTAILKLREQKETLEKKELYLENQIKELEDKARKNVTTNKNVAKAALLKKKQREGELETTQKHIATLETQISSIEAANINFKTLEAMNEANKAMARISTKYQPDKIDKVIDEIQENTSAINYMSERLTEVGQQNNQIDDDELMKELEGMQQEELDKKILDIKAPPIGDLNGPGEYLTLSDTSNGQLTPLFSPAEKQKQPAREEEDEEEELRKLQAEMAM</sequence>
<dbReference type="InterPro" id="IPR005024">
    <property type="entry name" value="Snf7_fam"/>
</dbReference>
<evidence type="ECO:0000256" key="3">
    <source>
        <dbReference type="ARBA" id="ARBA00022753"/>
    </source>
</evidence>
<dbReference type="GO" id="GO:0005771">
    <property type="term" value="C:multivesicular body"/>
    <property type="evidence" value="ECO:0007669"/>
    <property type="project" value="TreeGrafter"/>
</dbReference>
<feature type="region of interest" description="Disordered" evidence="7">
    <location>
        <begin position="191"/>
        <end position="238"/>
    </location>
</feature>
<evidence type="ECO:0000256" key="6">
    <source>
        <dbReference type="SAM" id="Coils"/>
    </source>
</evidence>
<organism evidence="8 9">
    <name type="scientific">Drechslerella dactyloides</name>
    <name type="common">Nematode-trapping fungus</name>
    <name type="synonym">Arthrobotrys dactyloides</name>
    <dbReference type="NCBI Taxonomy" id="74499"/>
    <lineage>
        <taxon>Eukaryota</taxon>
        <taxon>Fungi</taxon>
        <taxon>Dikarya</taxon>
        <taxon>Ascomycota</taxon>
        <taxon>Pezizomycotina</taxon>
        <taxon>Orbiliomycetes</taxon>
        <taxon>Orbiliales</taxon>
        <taxon>Orbiliaceae</taxon>
        <taxon>Drechslerella</taxon>
    </lineage>
</organism>
<comment type="caution">
    <text evidence="8">The sequence shown here is derived from an EMBL/GenBank/DDBJ whole genome shotgun (WGS) entry which is preliminary data.</text>
</comment>
<dbReference type="SUPFAM" id="SSF89009">
    <property type="entry name" value="GAT-like domain"/>
    <property type="match status" value="1"/>
</dbReference>
<dbReference type="PANTHER" id="PTHR22761:SF10">
    <property type="entry name" value="GH13992P"/>
    <property type="match status" value="1"/>
</dbReference>
<dbReference type="EMBL" id="JAQGDS010000010">
    <property type="protein sequence ID" value="KAJ6257877.1"/>
    <property type="molecule type" value="Genomic_DNA"/>
</dbReference>
<feature type="compositionally biased region" description="Basic and acidic residues" evidence="7">
    <location>
        <begin position="228"/>
        <end position="238"/>
    </location>
</feature>
<feature type="coiled-coil region" evidence="6">
    <location>
        <begin position="23"/>
        <end position="50"/>
    </location>
</feature>
<dbReference type="Gene3D" id="1.10.287.1060">
    <property type="entry name" value="ESAT-6-like"/>
    <property type="match status" value="1"/>
</dbReference>
<accession>A0AAD6IWX6</accession>
<feature type="region of interest" description="Disordered" evidence="7">
    <location>
        <begin position="1"/>
        <end position="20"/>
    </location>
</feature>
<dbReference type="AlphaFoldDB" id="A0AAD6IWX6"/>
<evidence type="ECO:0000256" key="1">
    <source>
        <dbReference type="ARBA" id="ARBA00004177"/>
    </source>
</evidence>
<dbReference type="GO" id="GO:0009898">
    <property type="term" value="C:cytoplasmic side of plasma membrane"/>
    <property type="evidence" value="ECO:0007669"/>
    <property type="project" value="TreeGrafter"/>
</dbReference>